<reference evidence="3 4" key="1">
    <citation type="submission" date="2017-05" db="EMBL/GenBank/DDBJ databases">
        <authorList>
            <person name="Varghese N."/>
            <person name="Submissions S."/>
        </authorList>
    </citation>
    <scope>NUCLEOTIDE SEQUENCE [LARGE SCALE GENOMIC DNA]</scope>
    <source>
        <strain evidence="3 4">DSM 25457</strain>
    </source>
</reference>
<keyword evidence="4" id="KW-1185">Reference proteome</keyword>
<dbReference type="EMBL" id="FXUG01000023">
    <property type="protein sequence ID" value="SMP77434.1"/>
    <property type="molecule type" value="Genomic_DNA"/>
</dbReference>
<dbReference type="Pfam" id="PF03372">
    <property type="entry name" value="Exo_endo_phos"/>
    <property type="match status" value="1"/>
</dbReference>
<keyword evidence="3" id="KW-0378">Hydrolase</keyword>
<sequence>MIFEKVIPVNCIPTWRLAILATILTAEALTSPARCAAEPFTVMTWNLEWFYDDAKKDNYSDLAIEKASPSRGQWNWRRDAAATAIAKIAPSVAAVQEIEGQRVLWYLTRSLERDHKLKYDEFVIQGNDHFTEQDVGLLVRSPVDLFSVMRGNVTSRMNRDTFGSVSKHVAAFIEVPIGQTTKDQTTETILIVNVHLRSRDVGDPIRKKQAASLNEWINGWTRHAPTTPVIVLGDFNTEQVAENVDPRSELAILMSRSTVDPSDDLIDLHDRIPKSGRQTHLLKGKQFDRILVSRSLVEDTPNVPDLVLSNVKVRRDVVIRGRGDTPTEHWDDYWGQPDDQRDLSDHYPVVAEFEIR</sequence>
<dbReference type="PANTHER" id="PTHR42834:SF1">
    <property type="entry name" value="ENDONUCLEASE_EXONUCLEASE_PHOSPHATASE FAMILY PROTEIN (AFU_ORTHOLOGUE AFUA_3G09210)"/>
    <property type="match status" value="1"/>
</dbReference>
<dbReference type="Gene3D" id="3.60.10.10">
    <property type="entry name" value="Endonuclease/exonuclease/phosphatase"/>
    <property type="match status" value="1"/>
</dbReference>
<protein>
    <submittedName>
        <fullName evidence="3">Endonuclease/Exonuclease/phosphatase family protein</fullName>
    </submittedName>
</protein>
<dbReference type="GO" id="GO:0004519">
    <property type="term" value="F:endonuclease activity"/>
    <property type="evidence" value="ECO:0007669"/>
    <property type="project" value="UniProtKB-KW"/>
</dbReference>
<feature type="signal peptide" evidence="1">
    <location>
        <begin position="1"/>
        <end position="36"/>
    </location>
</feature>
<evidence type="ECO:0000256" key="1">
    <source>
        <dbReference type="SAM" id="SignalP"/>
    </source>
</evidence>
<gene>
    <name evidence="3" type="ORF">SAMN06265222_12333</name>
</gene>
<dbReference type="PANTHER" id="PTHR42834">
    <property type="entry name" value="ENDONUCLEASE/EXONUCLEASE/PHOSPHATASE FAMILY PROTEIN (AFU_ORTHOLOGUE AFUA_3G09210)"/>
    <property type="match status" value="1"/>
</dbReference>
<dbReference type="Proteomes" id="UP001158067">
    <property type="component" value="Unassembled WGS sequence"/>
</dbReference>
<keyword evidence="1" id="KW-0732">Signal</keyword>
<name>A0ABY1QSB5_9BACT</name>
<proteinExistence type="predicted"/>
<accession>A0ABY1QSB5</accession>
<dbReference type="SUPFAM" id="SSF56219">
    <property type="entry name" value="DNase I-like"/>
    <property type="match status" value="1"/>
</dbReference>
<evidence type="ECO:0000313" key="4">
    <source>
        <dbReference type="Proteomes" id="UP001158067"/>
    </source>
</evidence>
<evidence type="ECO:0000259" key="2">
    <source>
        <dbReference type="Pfam" id="PF03372"/>
    </source>
</evidence>
<keyword evidence="3" id="KW-0540">Nuclease</keyword>
<dbReference type="InterPro" id="IPR005135">
    <property type="entry name" value="Endo/exonuclease/phosphatase"/>
</dbReference>
<evidence type="ECO:0000313" key="3">
    <source>
        <dbReference type="EMBL" id="SMP77434.1"/>
    </source>
</evidence>
<dbReference type="InterPro" id="IPR036691">
    <property type="entry name" value="Endo/exonu/phosph_ase_sf"/>
</dbReference>
<feature type="domain" description="Endonuclease/exonuclease/phosphatase" evidence="2">
    <location>
        <begin position="43"/>
        <end position="303"/>
    </location>
</feature>
<feature type="chain" id="PRO_5045817204" evidence="1">
    <location>
        <begin position="37"/>
        <end position="356"/>
    </location>
</feature>
<organism evidence="3 4">
    <name type="scientific">Neorhodopirellula lusitana</name>
    <dbReference type="NCBI Taxonomy" id="445327"/>
    <lineage>
        <taxon>Bacteria</taxon>
        <taxon>Pseudomonadati</taxon>
        <taxon>Planctomycetota</taxon>
        <taxon>Planctomycetia</taxon>
        <taxon>Pirellulales</taxon>
        <taxon>Pirellulaceae</taxon>
        <taxon>Neorhodopirellula</taxon>
    </lineage>
</organism>
<comment type="caution">
    <text evidence="3">The sequence shown here is derived from an EMBL/GenBank/DDBJ whole genome shotgun (WGS) entry which is preliminary data.</text>
</comment>
<keyword evidence="3" id="KW-0255">Endonuclease</keyword>